<dbReference type="Proteomes" id="UP000053097">
    <property type="component" value="Unassembled WGS sequence"/>
</dbReference>
<protein>
    <submittedName>
        <fullName evidence="1">Uncharacterized protein</fullName>
    </submittedName>
</protein>
<evidence type="ECO:0000313" key="1">
    <source>
        <dbReference type="EMBL" id="EZA49602.1"/>
    </source>
</evidence>
<gene>
    <name evidence="1" type="ORF">X777_12147</name>
</gene>
<proteinExistence type="predicted"/>
<reference evidence="1 2" key="1">
    <citation type="journal article" date="2014" name="Curr. Biol.">
        <title>The genome of the clonal raider ant Cerapachys biroi.</title>
        <authorList>
            <person name="Oxley P.R."/>
            <person name="Ji L."/>
            <person name="Fetter-Pruneda I."/>
            <person name="McKenzie S.K."/>
            <person name="Li C."/>
            <person name="Hu H."/>
            <person name="Zhang G."/>
            <person name="Kronauer D.J."/>
        </authorList>
    </citation>
    <scope>NUCLEOTIDE SEQUENCE [LARGE SCALE GENOMIC DNA]</scope>
</reference>
<keyword evidence="2" id="KW-1185">Reference proteome</keyword>
<feature type="non-terminal residue" evidence="1">
    <location>
        <position position="1"/>
    </location>
</feature>
<sequence>KLMDLFLLGHTDRASTATGSLGVLTTYTKTPIVTQTPVSTDLLHPLQVFTQFRVQVSTPLSSSLVQVDISLLQDDIGVTPTNTFDRSHGKHDFSITIDIRAHDTKNVLELLRNHERLENSSKRMINNIARCIFKANLTTKYFAKR</sequence>
<name>A0A026W0L8_OOCBI</name>
<evidence type="ECO:0000313" key="2">
    <source>
        <dbReference type="Proteomes" id="UP000053097"/>
    </source>
</evidence>
<accession>A0A026W0L8</accession>
<dbReference type="AlphaFoldDB" id="A0A026W0L8"/>
<dbReference type="EMBL" id="KK107503">
    <property type="protein sequence ID" value="EZA49602.1"/>
    <property type="molecule type" value="Genomic_DNA"/>
</dbReference>
<organism evidence="1 2">
    <name type="scientific">Ooceraea biroi</name>
    <name type="common">Clonal raider ant</name>
    <name type="synonym">Cerapachys biroi</name>
    <dbReference type="NCBI Taxonomy" id="2015173"/>
    <lineage>
        <taxon>Eukaryota</taxon>
        <taxon>Metazoa</taxon>
        <taxon>Ecdysozoa</taxon>
        <taxon>Arthropoda</taxon>
        <taxon>Hexapoda</taxon>
        <taxon>Insecta</taxon>
        <taxon>Pterygota</taxon>
        <taxon>Neoptera</taxon>
        <taxon>Endopterygota</taxon>
        <taxon>Hymenoptera</taxon>
        <taxon>Apocrita</taxon>
        <taxon>Aculeata</taxon>
        <taxon>Formicoidea</taxon>
        <taxon>Formicidae</taxon>
        <taxon>Dorylinae</taxon>
        <taxon>Ooceraea</taxon>
    </lineage>
</organism>